<dbReference type="InterPro" id="IPR000569">
    <property type="entry name" value="HECT_dom"/>
</dbReference>
<dbReference type="InterPro" id="IPR058923">
    <property type="entry name" value="RCC1-like_dom"/>
</dbReference>
<evidence type="ECO:0000256" key="5">
    <source>
        <dbReference type="PROSITE-ProRule" id="PRU00235"/>
    </source>
</evidence>
<dbReference type="GO" id="GO:0006511">
    <property type="term" value="P:ubiquitin-dependent protein catabolic process"/>
    <property type="evidence" value="ECO:0007669"/>
    <property type="project" value="TreeGrafter"/>
</dbReference>
<dbReference type="InterPro" id="IPR035983">
    <property type="entry name" value="Hect_E3_ubiquitin_ligase"/>
</dbReference>
<dbReference type="Ensembl" id="ENSPNAT00000025368.2">
    <property type="protein sequence ID" value="ENSPNAP00000016783.1"/>
    <property type="gene ID" value="ENSPNAG00000022939.2"/>
</dbReference>
<dbReference type="PROSITE" id="PS50012">
    <property type="entry name" value="RCC1_3"/>
    <property type="match status" value="4"/>
</dbReference>
<dbReference type="InterPro" id="IPR051709">
    <property type="entry name" value="Ub-ligase/GTPase-reg"/>
</dbReference>
<dbReference type="Pfam" id="PF25390">
    <property type="entry name" value="WD40_RLD"/>
    <property type="match status" value="1"/>
</dbReference>
<dbReference type="PANTHER" id="PTHR45622">
    <property type="entry name" value="UBIQUITIN-PROTEIN LIGASE E3A-RELATED"/>
    <property type="match status" value="1"/>
</dbReference>
<dbReference type="PROSITE" id="PS00626">
    <property type="entry name" value="RCC1_2"/>
    <property type="match status" value="3"/>
</dbReference>
<keyword evidence="2" id="KW-0677">Repeat</keyword>
<accession>A0A3B4CZN8</accession>
<dbReference type="GO" id="GO:0016567">
    <property type="term" value="P:protein ubiquitination"/>
    <property type="evidence" value="ECO:0007669"/>
    <property type="project" value="TreeGrafter"/>
</dbReference>
<dbReference type="OrthoDB" id="5981550at2759"/>
<dbReference type="SUPFAM" id="SSF56204">
    <property type="entry name" value="Hect, E3 ligase catalytic domain"/>
    <property type="match status" value="1"/>
</dbReference>
<dbReference type="SMART" id="SM00119">
    <property type="entry name" value="HECTc"/>
    <property type="match status" value="1"/>
</dbReference>
<dbReference type="GO" id="GO:0005737">
    <property type="term" value="C:cytoplasm"/>
    <property type="evidence" value="ECO:0007669"/>
    <property type="project" value="TreeGrafter"/>
</dbReference>
<dbReference type="RefSeq" id="XP_017575975.1">
    <property type="nucleotide sequence ID" value="XM_017720486.2"/>
</dbReference>
<dbReference type="SUPFAM" id="SSF50985">
    <property type="entry name" value="RCC1/BLIP-II"/>
    <property type="match status" value="1"/>
</dbReference>
<protein>
    <recommendedName>
        <fullName evidence="6">HECT domain-containing protein</fullName>
    </recommendedName>
</protein>
<name>A0A3B4CZN8_PYGNA</name>
<reference evidence="7 8" key="1">
    <citation type="submission" date="2020-10" db="EMBL/GenBank/DDBJ databases">
        <title>Pygocentrus nattereri (red-bellied piranha) genome, fPygNat1, primary haplotype.</title>
        <authorList>
            <person name="Myers G."/>
            <person name="Meyer A."/>
            <person name="Karagic N."/>
            <person name="Pippel M."/>
            <person name="Winkler S."/>
            <person name="Tracey A."/>
            <person name="Wood J."/>
            <person name="Formenti G."/>
            <person name="Howe K."/>
            <person name="Fedrigo O."/>
            <person name="Jarvis E.D."/>
        </authorList>
    </citation>
    <scope>NUCLEOTIDE SEQUENCE [LARGE SCALE GENOMIC DNA]</scope>
</reference>
<dbReference type="InterPro" id="IPR009091">
    <property type="entry name" value="RCC1/BLIP-II"/>
</dbReference>
<sequence length="992" mass="112610">MFCYWGDDVRAGFGLVKPDGVKKTTSGVFFCSPKSRIKQLAPGKGLVGFVRGEGNVSVIRVPPAGGLQCGRLKNLELKDKIRLMSCRETQAVLLTYAGRSFWMDTHNHCSPLKELSGRNVIQVVCGDQHCMALTQDGQFFTWGQNSSGQLGLGKGEPSFLSPQPLKSLCGIPLAQICAGGDHSFALSMSGSVFGWGRNSAGQLGLGDTEDRYIPACVNSLTFKKTVFISCGEEHTATLSKGGTVFTFGSGRYGQLGHNSFRDEHHPRVVGELWGSMVSQITCGRHHTLALVESSKTIYSFGCGEQGQLGSGQRTNQCVPVPVHLPPETNHDKSVEQIVAGGNLSFVLCSQQEADNSSVHPELNRGRGILTLGDGMIDRWISECDSNQWKTIKKEMKTVFSSAACLNGSFIKKSCDVHYQTSTSFSGLDMESVRAAFERLAQKEKVLLEIEKIVEKDLLPSLGCTALGAEAMRVYLILPEFLRVLNKDLHETKLTAELASAILKLNPSMLQVLENYWSELPDDFFKPLVELFRKPSAYFISKMTFDQRIKCYFKFLKKYVRVLQMLYKAFCKGQREMASRDFIIHEVNDLFELLEAVNQELFYMGAQWFVVLKEKRQLEHILQILNSSPCIFNLEAKCNLLKLRKVREVFRLELRRTALLKDCFSQLRAADESALKGCLQVVYSEKHEKTDVNKKDFFYNVFRTLLDPESRMFVYNDTKTLIWFPAEPSLQEENYFLFGCLCGLAFYNNSVVNLPFPLALFKKLADVQPSLEDLTEFSPVLGRSLQYILDYSDEDVECMEMSFTIIWEDKEVELDPNEPGKVVTSSNKKEFVDAYVDYTMNKLVERVFEEFRRGFYKVCDQDLVESFQPEELRGVMVGTEEYDWSTLKKNARYEGLFHSRHPMIVSFWEVFDELSDKDKKAFLLFLTGFDRVPVLGMDQVRMRVCCLYMSTEDHLPEALTCHSLLQLPMYQTKETLRAKLLEALHHKRGFWEE</sequence>
<organism evidence="7 8">
    <name type="scientific">Pygocentrus nattereri</name>
    <name type="common">Red-bellied piranha</name>
    <dbReference type="NCBI Taxonomy" id="42514"/>
    <lineage>
        <taxon>Eukaryota</taxon>
        <taxon>Metazoa</taxon>
        <taxon>Chordata</taxon>
        <taxon>Craniata</taxon>
        <taxon>Vertebrata</taxon>
        <taxon>Euteleostomi</taxon>
        <taxon>Actinopterygii</taxon>
        <taxon>Neopterygii</taxon>
        <taxon>Teleostei</taxon>
        <taxon>Ostariophysi</taxon>
        <taxon>Characiformes</taxon>
        <taxon>Characoidei</taxon>
        <taxon>Pygocentrus</taxon>
    </lineage>
</organism>
<feature type="domain" description="HECT" evidence="6">
    <location>
        <begin position="694"/>
        <end position="992"/>
    </location>
</feature>
<dbReference type="InterPro" id="IPR000408">
    <property type="entry name" value="Reg_chr_condens"/>
</dbReference>
<evidence type="ECO:0000256" key="2">
    <source>
        <dbReference type="ARBA" id="ARBA00022737"/>
    </source>
</evidence>
<feature type="repeat" description="RCC1" evidence="5">
    <location>
        <begin position="190"/>
        <end position="241"/>
    </location>
</feature>
<dbReference type="GeneTree" id="ENSGT00940000165755"/>
<dbReference type="CDD" id="cd00078">
    <property type="entry name" value="HECTc"/>
    <property type="match status" value="1"/>
</dbReference>
<dbReference type="Gene3D" id="3.30.2160.10">
    <property type="entry name" value="Hect, E3 ligase catalytic domain"/>
    <property type="match status" value="1"/>
</dbReference>
<proteinExistence type="predicted"/>
<evidence type="ECO:0000256" key="3">
    <source>
        <dbReference type="ARBA" id="ARBA00022786"/>
    </source>
</evidence>
<feature type="repeat" description="RCC1" evidence="5">
    <location>
        <begin position="137"/>
        <end position="189"/>
    </location>
</feature>
<evidence type="ECO:0000313" key="7">
    <source>
        <dbReference type="Ensembl" id="ENSPNAP00000016783.1"/>
    </source>
</evidence>
<dbReference type="PANTHER" id="PTHR45622:SF73">
    <property type="entry name" value="E3 UBIQUITIN-PROTEIN LIGASE HERC4-LIKE ISOFORM X1-RELATED"/>
    <property type="match status" value="1"/>
</dbReference>
<keyword evidence="3 4" id="KW-0833">Ubl conjugation pathway</keyword>
<feature type="repeat" description="RCC1" evidence="5">
    <location>
        <begin position="295"/>
        <end position="350"/>
    </location>
</feature>
<dbReference type="Pfam" id="PF00632">
    <property type="entry name" value="HECT"/>
    <property type="match status" value="1"/>
</dbReference>
<dbReference type="GeneID" id="108441136"/>
<dbReference type="GO" id="GO:0061630">
    <property type="term" value="F:ubiquitin protein ligase activity"/>
    <property type="evidence" value="ECO:0007669"/>
    <property type="project" value="TreeGrafter"/>
</dbReference>
<dbReference type="PRINTS" id="PR00633">
    <property type="entry name" value="RCCNDNSATION"/>
</dbReference>
<evidence type="ECO:0000313" key="8">
    <source>
        <dbReference type="Proteomes" id="UP001501920"/>
    </source>
</evidence>
<feature type="repeat" description="RCC1" evidence="5">
    <location>
        <begin position="242"/>
        <end position="293"/>
    </location>
</feature>
<dbReference type="Gene3D" id="3.30.2410.10">
    <property type="entry name" value="Hect, E3 ligase catalytic domain"/>
    <property type="match status" value="1"/>
</dbReference>
<dbReference type="AlphaFoldDB" id="A0A3B4CZN8"/>
<dbReference type="PROSITE" id="PS50237">
    <property type="entry name" value="HECT"/>
    <property type="match status" value="1"/>
</dbReference>
<evidence type="ECO:0000259" key="6">
    <source>
        <dbReference type="PROSITE" id="PS50237"/>
    </source>
</evidence>
<keyword evidence="8" id="KW-1185">Reference proteome</keyword>
<dbReference type="STRING" id="42514.ENSPNAP00000016783"/>
<dbReference type="Proteomes" id="UP001501920">
    <property type="component" value="Chromosome 5"/>
</dbReference>
<dbReference type="OMA" id="LQYMYNV"/>
<evidence type="ECO:0000256" key="4">
    <source>
        <dbReference type="PROSITE-ProRule" id="PRU00104"/>
    </source>
</evidence>
<feature type="active site" description="Glycyl thioester intermediate" evidence="4">
    <location>
        <position position="960"/>
    </location>
</feature>
<evidence type="ECO:0000256" key="1">
    <source>
        <dbReference type="ARBA" id="ARBA00022679"/>
    </source>
</evidence>
<dbReference type="Gene3D" id="2.130.10.30">
    <property type="entry name" value="Regulator of chromosome condensation 1/beta-lactamase-inhibitor protein II"/>
    <property type="match status" value="1"/>
</dbReference>
<keyword evidence="1" id="KW-0808">Transferase</keyword>
<dbReference type="Gene3D" id="3.90.1750.10">
    <property type="entry name" value="Hect, E3 ligase catalytic domains"/>
    <property type="match status" value="1"/>
</dbReference>
<dbReference type="FunFam" id="3.30.2410.10:FF:000003">
    <property type="entry name" value="probable E3 ubiquitin-protein ligase HERC4 isoform X1"/>
    <property type="match status" value="1"/>
</dbReference>
<reference evidence="7" key="2">
    <citation type="submission" date="2025-05" db="UniProtKB">
        <authorList>
            <consortium name="Ensembl"/>
        </authorList>
    </citation>
    <scope>IDENTIFICATION</scope>
</reference>
<dbReference type="Ensembl" id="ENSPNAT00000074966.1">
    <property type="protein sequence ID" value="ENSPNAP00000042637.1"/>
    <property type="gene ID" value="ENSPNAG00000022939.2"/>
</dbReference>